<gene>
    <name evidence="1" type="ORF">B0T21DRAFT_407697</name>
</gene>
<reference evidence="1" key="1">
    <citation type="submission" date="2023-06" db="EMBL/GenBank/DDBJ databases">
        <title>Genome-scale phylogeny and comparative genomics of the fungal order Sordariales.</title>
        <authorList>
            <consortium name="Lawrence Berkeley National Laboratory"/>
            <person name="Hensen N."/>
            <person name="Bonometti L."/>
            <person name="Westerberg I."/>
            <person name="Brannstrom I.O."/>
            <person name="Guillou S."/>
            <person name="Cros-Aarteil S."/>
            <person name="Calhoun S."/>
            <person name="Haridas S."/>
            <person name="Kuo A."/>
            <person name="Mondo S."/>
            <person name="Pangilinan J."/>
            <person name="Riley R."/>
            <person name="Labutti K."/>
            <person name="Andreopoulos B."/>
            <person name="Lipzen A."/>
            <person name="Chen C."/>
            <person name="Yanf M."/>
            <person name="Daum C."/>
            <person name="Ng V."/>
            <person name="Clum A."/>
            <person name="Steindorff A."/>
            <person name="Ohm R."/>
            <person name="Martin F."/>
            <person name="Silar P."/>
            <person name="Natvig D."/>
            <person name="Lalanne C."/>
            <person name="Gautier V."/>
            <person name="Ament-Velasquez S.L."/>
            <person name="Kruys A."/>
            <person name="Hutchinson M.I."/>
            <person name="Powell A.J."/>
            <person name="Barry K."/>
            <person name="Miller A.N."/>
            <person name="Grigoriev I.V."/>
            <person name="Debuchy R."/>
            <person name="Gladieux P."/>
            <person name="Thoren M.H."/>
            <person name="Johannesson H."/>
        </authorList>
    </citation>
    <scope>NUCLEOTIDE SEQUENCE</scope>
    <source>
        <strain evidence="1">CBS 540.89</strain>
    </source>
</reference>
<sequence length="60" mass="7259">MNADAGEPWIPDFEDNSPWRWEWIQDDEAFHYDVSNAAHKVKDVNDFRTKLALRREKRLQ</sequence>
<proteinExistence type="predicted"/>
<dbReference type="Proteomes" id="UP001172159">
    <property type="component" value="Unassembled WGS sequence"/>
</dbReference>
<dbReference type="EMBL" id="JAUKTV010000002">
    <property type="protein sequence ID" value="KAK0744612.1"/>
    <property type="molecule type" value="Genomic_DNA"/>
</dbReference>
<protein>
    <submittedName>
        <fullName evidence="1">Uncharacterized protein</fullName>
    </submittedName>
</protein>
<evidence type="ECO:0000313" key="2">
    <source>
        <dbReference type="Proteomes" id="UP001172159"/>
    </source>
</evidence>
<comment type="caution">
    <text evidence="1">The sequence shown here is derived from an EMBL/GenBank/DDBJ whole genome shotgun (WGS) entry which is preliminary data.</text>
</comment>
<name>A0AA40ESC3_9PEZI</name>
<keyword evidence="2" id="KW-1185">Reference proteome</keyword>
<dbReference type="AlphaFoldDB" id="A0AA40ESC3"/>
<accession>A0AA40ESC3</accession>
<organism evidence="1 2">
    <name type="scientific">Apiosordaria backusii</name>
    <dbReference type="NCBI Taxonomy" id="314023"/>
    <lineage>
        <taxon>Eukaryota</taxon>
        <taxon>Fungi</taxon>
        <taxon>Dikarya</taxon>
        <taxon>Ascomycota</taxon>
        <taxon>Pezizomycotina</taxon>
        <taxon>Sordariomycetes</taxon>
        <taxon>Sordariomycetidae</taxon>
        <taxon>Sordariales</taxon>
        <taxon>Lasiosphaeriaceae</taxon>
        <taxon>Apiosordaria</taxon>
    </lineage>
</organism>
<evidence type="ECO:0000313" key="1">
    <source>
        <dbReference type="EMBL" id="KAK0744612.1"/>
    </source>
</evidence>